<evidence type="ECO:0000259" key="8">
    <source>
        <dbReference type="PROSITE" id="PS51007"/>
    </source>
</evidence>
<dbReference type="GO" id="GO:0046872">
    <property type="term" value="F:metal ion binding"/>
    <property type="evidence" value="ECO:0007669"/>
    <property type="project" value="UniProtKB-KW"/>
</dbReference>
<dbReference type="EMBL" id="CP001635">
    <property type="protein sequence ID" value="ACS18641.1"/>
    <property type="molecule type" value="Genomic_DNA"/>
</dbReference>
<evidence type="ECO:0000256" key="5">
    <source>
        <dbReference type="ARBA" id="ARBA00023004"/>
    </source>
</evidence>
<keyword evidence="3 6" id="KW-0479">Metal-binding</keyword>
<sequence precursor="true">MLPMGAPKTALLTVAALGIAGVAAGALVVYGGLYDVAATQQHFQPVYSMLETAMRQSVKMRARNIEPPRLDDERLVMRGAACFRDKCVQCHGAPGVAQGDIGKSMQPLPGPLVDARHHWKPRELYWLTKHGIRMSGMPAWEFRLSEEDLWSVVAFMARLPELTPQQYAEATRVEPTGAQGAQGAPARPACGPADGAAPLRAADAQRGARALPQYACSACHTIPGITSSSPNVGPPLAGMGGRSLIAGKLANTPDNMVRWLRHTHEVDPLTAMPQMSVSEQDARDIAAYLAALR</sequence>
<feature type="compositionally biased region" description="Low complexity" evidence="7">
    <location>
        <begin position="175"/>
        <end position="204"/>
    </location>
</feature>
<reference evidence="9" key="1">
    <citation type="submission" date="2009-06" db="EMBL/GenBank/DDBJ databases">
        <title>Complete sequence of chromosome 1 of Variovorax paradoxus S110.</title>
        <authorList>
            <consortium name="US DOE Joint Genome Institute"/>
            <person name="Lucas S."/>
            <person name="Copeland A."/>
            <person name="Lapidus A."/>
            <person name="Glavina del Rio T."/>
            <person name="Tice H."/>
            <person name="Bruce D."/>
            <person name="Goodwin L."/>
            <person name="Pitluck S."/>
            <person name="Chertkov O."/>
            <person name="Brettin T."/>
            <person name="Detter J.C."/>
            <person name="Han C."/>
            <person name="Larimer F."/>
            <person name="Land M."/>
            <person name="Hauser L."/>
            <person name="Kyrpides N."/>
            <person name="Ovchinnikova G."/>
            <person name="Orwin P."/>
            <person name="Leadbetter J.R."/>
            <person name="Spain J.C."/>
            <person name="Han J.I."/>
        </authorList>
    </citation>
    <scope>NUCLEOTIDE SEQUENCE</scope>
    <source>
        <strain evidence="9">S110</strain>
    </source>
</reference>
<keyword evidence="5 6" id="KW-0408">Iron</keyword>
<evidence type="ECO:0000256" key="2">
    <source>
        <dbReference type="ARBA" id="ARBA00022617"/>
    </source>
</evidence>
<dbReference type="eggNOG" id="COG3474">
    <property type="taxonomic scope" value="Bacteria"/>
</dbReference>
<dbReference type="Pfam" id="PF13442">
    <property type="entry name" value="Cytochrome_CBB3"/>
    <property type="match status" value="1"/>
</dbReference>
<dbReference type="OrthoDB" id="9765171at2"/>
<dbReference type="PROSITE" id="PS51007">
    <property type="entry name" value="CYTC"/>
    <property type="match status" value="2"/>
</dbReference>
<dbReference type="STRING" id="543728.Vapar_1995"/>
<name>C5CVJ2_VARPS</name>
<dbReference type="InterPro" id="IPR036909">
    <property type="entry name" value="Cyt_c-like_dom_sf"/>
</dbReference>
<keyword evidence="1" id="KW-0813">Transport</keyword>
<evidence type="ECO:0000256" key="6">
    <source>
        <dbReference type="PROSITE-ProRule" id="PRU00433"/>
    </source>
</evidence>
<evidence type="ECO:0000256" key="1">
    <source>
        <dbReference type="ARBA" id="ARBA00022448"/>
    </source>
</evidence>
<dbReference type="Pfam" id="PF00034">
    <property type="entry name" value="Cytochrom_C"/>
    <property type="match status" value="1"/>
</dbReference>
<dbReference type="InterPro" id="IPR009056">
    <property type="entry name" value="Cyt_c-like_dom"/>
</dbReference>
<protein>
    <submittedName>
        <fullName evidence="9">Cytochrome c class I</fullName>
    </submittedName>
</protein>
<evidence type="ECO:0000313" key="9">
    <source>
        <dbReference type="EMBL" id="ACS18641.1"/>
    </source>
</evidence>
<organism evidence="9">
    <name type="scientific">Variovorax paradoxus (strain S110)</name>
    <dbReference type="NCBI Taxonomy" id="543728"/>
    <lineage>
        <taxon>Bacteria</taxon>
        <taxon>Pseudomonadati</taxon>
        <taxon>Pseudomonadota</taxon>
        <taxon>Betaproteobacteria</taxon>
        <taxon>Burkholderiales</taxon>
        <taxon>Comamonadaceae</taxon>
        <taxon>Variovorax</taxon>
    </lineage>
</organism>
<keyword evidence="2 6" id="KW-0349">Heme</keyword>
<evidence type="ECO:0000256" key="3">
    <source>
        <dbReference type="ARBA" id="ARBA00022723"/>
    </source>
</evidence>
<feature type="domain" description="Cytochrome c" evidence="8">
    <location>
        <begin position="202"/>
        <end position="293"/>
    </location>
</feature>
<dbReference type="SUPFAM" id="SSF46626">
    <property type="entry name" value="Cytochrome c"/>
    <property type="match status" value="2"/>
</dbReference>
<dbReference type="PANTHER" id="PTHR37823">
    <property type="entry name" value="CYTOCHROME C-553-LIKE"/>
    <property type="match status" value="1"/>
</dbReference>
<proteinExistence type="predicted"/>
<feature type="domain" description="Cytochrome c" evidence="8">
    <location>
        <begin position="74"/>
        <end position="160"/>
    </location>
</feature>
<dbReference type="AlphaFoldDB" id="C5CVJ2"/>
<gene>
    <name evidence="9" type="ordered locus">Vapar_1995</name>
</gene>
<feature type="region of interest" description="Disordered" evidence="7">
    <location>
        <begin position="173"/>
        <end position="204"/>
    </location>
</feature>
<dbReference type="GO" id="GO:0009055">
    <property type="term" value="F:electron transfer activity"/>
    <property type="evidence" value="ECO:0007669"/>
    <property type="project" value="InterPro"/>
</dbReference>
<accession>C5CVJ2</accession>
<evidence type="ECO:0000256" key="7">
    <source>
        <dbReference type="SAM" id="MobiDB-lite"/>
    </source>
</evidence>
<evidence type="ECO:0000256" key="4">
    <source>
        <dbReference type="ARBA" id="ARBA00022982"/>
    </source>
</evidence>
<dbReference type="Gene3D" id="1.10.760.10">
    <property type="entry name" value="Cytochrome c-like domain"/>
    <property type="match status" value="2"/>
</dbReference>
<dbReference type="InterPro" id="IPR051811">
    <property type="entry name" value="Cytochrome_c550/c551-like"/>
</dbReference>
<dbReference type="HOGENOM" id="CLU_061981_0_0_4"/>
<dbReference type="GO" id="GO:0020037">
    <property type="term" value="F:heme binding"/>
    <property type="evidence" value="ECO:0007669"/>
    <property type="project" value="InterPro"/>
</dbReference>
<dbReference type="PANTHER" id="PTHR37823:SF1">
    <property type="entry name" value="CYTOCHROME C-553-LIKE"/>
    <property type="match status" value="1"/>
</dbReference>
<keyword evidence="4" id="KW-0249">Electron transport</keyword>
<dbReference type="eggNOG" id="COG2010">
    <property type="taxonomic scope" value="Bacteria"/>
</dbReference>
<dbReference type="KEGG" id="vap:Vapar_1995"/>